<name>A0A9X4RLK9_9BACT</name>
<reference evidence="3" key="1">
    <citation type="journal article" date="2022" name="bioRxiv">
        <title>Thiovibrio frasassiensisgen. nov., sp. nov., an autotrophic, elemental sulfur disproportionating bacterium isolated from sulfidic karst sediment, and proposal of Thiovibrionaceae fam. nov.</title>
        <authorList>
            <person name="Aronson H."/>
            <person name="Thomas C."/>
            <person name="Bhattacharyya M."/>
            <person name="Eckstein S."/>
            <person name="Jensen S."/>
            <person name="Barco R."/>
            <person name="Macalady J."/>
            <person name="Amend J."/>
        </authorList>
    </citation>
    <scope>NUCLEOTIDE SEQUENCE</scope>
    <source>
        <strain evidence="3">RS19-109</strain>
    </source>
</reference>
<dbReference type="Gene3D" id="1.10.10.1550">
    <property type="entry name" value="ROS/MUCR transcriptional regulator protein"/>
    <property type="match status" value="1"/>
</dbReference>
<dbReference type="GO" id="GO:0003677">
    <property type="term" value="F:DNA binding"/>
    <property type="evidence" value="ECO:0007669"/>
    <property type="project" value="InterPro"/>
</dbReference>
<feature type="compositionally biased region" description="Basic and acidic residues" evidence="2">
    <location>
        <begin position="129"/>
        <end position="138"/>
    </location>
</feature>
<dbReference type="InterPro" id="IPR008807">
    <property type="entry name" value="ROS_MUCR"/>
</dbReference>
<comment type="similarity">
    <text evidence="1">Belongs to the ros/MucR family.</text>
</comment>
<dbReference type="GO" id="GO:0006355">
    <property type="term" value="P:regulation of DNA-templated transcription"/>
    <property type="evidence" value="ECO:0007669"/>
    <property type="project" value="InterPro"/>
</dbReference>
<gene>
    <name evidence="3" type="ORF">OLX77_08745</name>
</gene>
<comment type="caution">
    <text evidence="3">The sequence shown here is derived from an EMBL/GenBank/DDBJ whole genome shotgun (WGS) entry which is preliminary data.</text>
</comment>
<dbReference type="EMBL" id="JAPHEH010000001">
    <property type="protein sequence ID" value="MDG4476241.1"/>
    <property type="molecule type" value="Genomic_DNA"/>
</dbReference>
<dbReference type="Proteomes" id="UP001154240">
    <property type="component" value="Unassembled WGS sequence"/>
</dbReference>
<dbReference type="RefSeq" id="WP_307633211.1">
    <property type="nucleotide sequence ID" value="NZ_JAPHEH010000001.1"/>
</dbReference>
<evidence type="ECO:0000256" key="2">
    <source>
        <dbReference type="SAM" id="MobiDB-lite"/>
    </source>
</evidence>
<feature type="region of interest" description="Disordered" evidence="2">
    <location>
        <begin position="122"/>
        <end position="158"/>
    </location>
</feature>
<proteinExistence type="inferred from homology"/>
<dbReference type="AlphaFoldDB" id="A0A9X4RLK9"/>
<sequence>MGKSLVEMAADLVQSQCASKAMNTEEITLALQSTFNALQMLQAGEAKLQAGTSEGAGVVGTAPGMAPEKSIQKNKIVCLECGQEFKMLSPKHLRSHGLTGREYREKWGFPLRQPLCAKALSERRKKAGKDRGLPENLRKAIAKRKKSGQAKKAGNDKK</sequence>
<feature type="compositionally biased region" description="Basic residues" evidence="2">
    <location>
        <begin position="140"/>
        <end position="149"/>
    </location>
</feature>
<evidence type="ECO:0000313" key="4">
    <source>
        <dbReference type="Proteomes" id="UP001154240"/>
    </source>
</evidence>
<evidence type="ECO:0000256" key="1">
    <source>
        <dbReference type="ARBA" id="ARBA00007031"/>
    </source>
</evidence>
<dbReference type="Pfam" id="PF05443">
    <property type="entry name" value="ROS_MUCR"/>
    <property type="match status" value="1"/>
</dbReference>
<keyword evidence="4" id="KW-1185">Reference proteome</keyword>
<dbReference type="GO" id="GO:0008270">
    <property type="term" value="F:zinc ion binding"/>
    <property type="evidence" value="ECO:0007669"/>
    <property type="project" value="InterPro"/>
</dbReference>
<evidence type="ECO:0000313" key="3">
    <source>
        <dbReference type="EMBL" id="MDG4476241.1"/>
    </source>
</evidence>
<organism evidence="3 4">
    <name type="scientific">Thiovibrio frasassiensis</name>
    <dbReference type="NCBI Taxonomy" id="2984131"/>
    <lineage>
        <taxon>Bacteria</taxon>
        <taxon>Pseudomonadati</taxon>
        <taxon>Thermodesulfobacteriota</taxon>
        <taxon>Desulfobulbia</taxon>
        <taxon>Desulfobulbales</taxon>
        <taxon>Thiovibrionaceae</taxon>
        <taxon>Thiovibrio</taxon>
    </lineage>
</organism>
<accession>A0A9X4RLK9</accession>
<dbReference type="InterPro" id="IPR041920">
    <property type="entry name" value="ROS/MUCR_sf"/>
</dbReference>
<protein>
    <submittedName>
        <fullName evidence="3">MucR family transcriptional regulator</fullName>
    </submittedName>
</protein>
<reference evidence="3" key="2">
    <citation type="submission" date="2022-10" db="EMBL/GenBank/DDBJ databases">
        <authorList>
            <person name="Aronson H.S."/>
        </authorList>
    </citation>
    <scope>NUCLEOTIDE SEQUENCE</scope>
    <source>
        <strain evidence="3">RS19-109</strain>
    </source>
</reference>